<keyword evidence="2" id="KW-1185">Reference proteome</keyword>
<accession>A0A2K4ZJ49</accession>
<evidence type="ECO:0000313" key="1">
    <source>
        <dbReference type="EMBL" id="SOY30507.1"/>
    </source>
</evidence>
<gene>
    <name evidence="1" type="ORF">AMURIS_03238</name>
</gene>
<dbReference type="AlphaFoldDB" id="A0A2K4ZJ49"/>
<proteinExistence type="predicted"/>
<dbReference type="OrthoDB" id="2973811at2"/>
<dbReference type="Proteomes" id="UP000236311">
    <property type="component" value="Unassembled WGS sequence"/>
</dbReference>
<sequence>MQVNSSNGSLQNRYFSGTGSIGGIHLPDFHDKYVFSKKKSGTSDEEYRRQIREQAYEDFAKGQFQNKSERFNRLMKSYTSEVSPDRKGIITSGLKAVSGNRQTVLKPIDFVATLLEGKVKYQKLPSGNSDYIEFYDKNGEMVATYSNNGWTMYATNAEASRQTEMCIIYNEAWGNAKRGIPLAGEEAVSVENPQNSFDAQA</sequence>
<dbReference type="RefSeq" id="WP_103240541.1">
    <property type="nucleotide sequence ID" value="NZ_JANJZD010000017.1"/>
</dbReference>
<evidence type="ECO:0000313" key="2">
    <source>
        <dbReference type="Proteomes" id="UP000236311"/>
    </source>
</evidence>
<dbReference type="EMBL" id="OFSM01000017">
    <property type="protein sequence ID" value="SOY30507.1"/>
    <property type="molecule type" value="Genomic_DNA"/>
</dbReference>
<protein>
    <submittedName>
        <fullName evidence="1">Uncharacterized protein</fullName>
    </submittedName>
</protein>
<organism evidence="1 2">
    <name type="scientific">Acetatifactor muris</name>
    <dbReference type="NCBI Taxonomy" id="879566"/>
    <lineage>
        <taxon>Bacteria</taxon>
        <taxon>Bacillati</taxon>
        <taxon>Bacillota</taxon>
        <taxon>Clostridia</taxon>
        <taxon>Lachnospirales</taxon>
        <taxon>Lachnospiraceae</taxon>
        <taxon>Acetatifactor</taxon>
    </lineage>
</organism>
<name>A0A2K4ZJ49_9FIRM</name>
<reference evidence="1 2" key="1">
    <citation type="submission" date="2018-01" db="EMBL/GenBank/DDBJ databases">
        <authorList>
            <person name="Gaut B.S."/>
            <person name="Morton B.R."/>
            <person name="Clegg M.T."/>
            <person name="Duvall M.R."/>
        </authorList>
    </citation>
    <scope>NUCLEOTIDE SEQUENCE [LARGE SCALE GENOMIC DNA]</scope>
    <source>
        <strain evidence="1">GP69</strain>
    </source>
</reference>